<keyword evidence="2 5" id="KW-0548">Nucleotidyltransferase</keyword>
<dbReference type="InterPro" id="IPR049180">
    <property type="entry name" value="MdcG_C"/>
</dbReference>
<evidence type="ECO:0000256" key="1">
    <source>
        <dbReference type="ARBA" id="ARBA00022679"/>
    </source>
</evidence>
<feature type="domain" description="Phosphoribosyl-dephospho-CoA transferase MdcG C-terminal" evidence="3">
    <location>
        <begin position="92"/>
        <end position="213"/>
    </location>
</feature>
<accession>A0ABU9C1M9</accession>
<dbReference type="Proteomes" id="UP001379945">
    <property type="component" value="Unassembled WGS sequence"/>
</dbReference>
<protein>
    <submittedName>
        <fullName evidence="5">Malonate decarboxylase holo-[acyl-carrier-protein] synthase</fullName>
        <ecNumber evidence="5">2.7.7.66</ecNumber>
    </submittedName>
</protein>
<dbReference type="EMBL" id="JBBUTI010000003">
    <property type="protein sequence ID" value="MEK8045761.1"/>
    <property type="molecule type" value="Genomic_DNA"/>
</dbReference>
<sequence>MPLLRRHQLAHLGSAAWRDILSGPWDDVARACLQHWADHALPLVVTRQCAPHPQRDDGVALGLSAPARWGRRPLSLRVAHSGISWLSEFPRLRAAIGVCPREAHAPLRALEARLASLDVRAHVYGSAGWQQLSGLHYVHERSDIDLWLAVDGTAQADDAVAALQACASPVRIDGELMFPDGSAVAWREWAAWRAGRCSEVLVKRLYGSVLASDAEVLANAGWCAA</sequence>
<dbReference type="Pfam" id="PF20866">
    <property type="entry name" value="MdcG_N"/>
    <property type="match status" value="1"/>
</dbReference>
<evidence type="ECO:0000256" key="2">
    <source>
        <dbReference type="ARBA" id="ARBA00022695"/>
    </source>
</evidence>
<dbReference type="GO" id="GO:0016779">
    <property type="term" value="F:nucleotidyltransferase activity"/>
    <property type="evidence" value="ECO:0007669"/>
    <property type="project" value="UniProtKB-KW"/>
</dbReference>
<dbReference type="NCBIfam" id="TIGR03135">
    <property type="entry name" value="malonate_mdcG"/>
    <property type="match status" value="1"/>
</dbReference>
<evidence type="ECO:0000313" key="5">
    <source>
        <dbReference type="EMBL" id="MEK8045761.1"/>
    </source>
</evidence>
<keyword evidence="1 5" id="KW-0808">Transferase</keyword>
<comment type="caution">
    <text evidence="5">The sequence shown here is derived from an EMBL/GenBank/DDBJ whole genome shotgun (WGS) entry which is preliminary data.</text>
</comment>
<evidence type="ECO:0000259" key="4">
    <source>
        <dbReference type="Pfam" id="PF20866"/>
    </source>
</evidence>
<dbReference type="EC" id="2.7.7.66" evidence="5"/>
<organism evidence="5 6">
    <name type="scientific">Ideonella margarita</name>
    <dbReference type="NCBI Taxonomy" id="2984191"/>
    <lineage>
        <taxon>Bacteria</taxon>
        <taxon>Pseudomonadati</taxon>
        <taxon>Pseudomonadota</taxon>
        <taxon>Betaproteobacteria</taxon>
        <taxon>Burkholderiales</taxon>
        <taxon>Sphaerotilaceae</taxon>
        <taxon>Ideonella</taxon>
    </lineage>
</organism>
<evidence type="ECO:0000259" key="3">
    <source>
        <dbReference type="Pfam" id="PF10620"/>
    </source>
</evidence>
<dbReference type="InterPro" id="IPR048903">
    <property type="entry name" value="MdcG_N"/>
</dbReference>
<dbReference type="InterPro" id="IPR017557">
    <property type="entry name" value="Holo-ACP_synthase"/>
</dbReference>
<reference evidence="5 6" key="1">
    <citation type="submission" date="2024-04" db="EMBL/GenBank/DDBJ databases">
        <title>Novel species of the genus Ideonella isolated from streams.</title>
        <authorList>
            <person name="Lu H."/>
        </authorList>
    </citation>
    <scope>NUCLEOTIDE SEQUENCE [LARGE SCALE GENOMIC DNA]</scope>
    <source>
        <strain evidence="5 6">LYT19W</strain>
    </source>
</reference>
<gene>
    <name evidence="5" type="primary">mdcG</name>
    <name evidence="5" type="ORF">AACH00_05300</name>
</gene>
<dbReference type="Pfam" id="PF10620">
    <property type="entry name" value="MdcG"/>
    <property type="match status" value="1"/>
</dbReference>
<dbReference type="RefSeq" id="WP_341398043.1">
    <property type="nucleotide sequence ID" value="NZ_JBBUTI010000003.1"/>
</dbReference>
<proteinExistence type="predicted"/>
<feature type="domain" description="Phosphoribosyl-dephospho-CoA transferase MdcG N-terminal" evidence="4">
    <location>
        <begin position="5"/>
        <end position="87"/>
    </location>
</feature>
<evidence type="ECO:0000313" key="6">
    <source>
        <dbReference type="Proteomes" id="UP001379945"/>
    </source>
</evidence>
<keyword evidence="6" id="KW-1185">Reference proteome</keyword>
<name>A0ABU9C1M9_9BURK</name>